<evidence type="ECO:0000256" key="1">
    <source>
        <dbReference type="SAM" id="MobiDB-lite"/>
    </source>
</evidence>
<evidence type="ECO:0000313" key="2">
    <source>
        <dbReference type="Proteomes" id="UP000694906"/>
    </source>
</evidence>
<name>A0AAX6T2Q0_HETGA</name>
<gene>
    <name evidence="3" type="primary">LOC110349760</name>
</gene>
<accession>A0AAX6T2Q0</accession>
<sequence length="275" mass="30122">MAPLVQGAVSSQSTFQRKQPSPRPSGTKFWIACPFTYKTFLGPPYHHLYFSFSRPPDFPGEQSTQTAASPRLLNTLQSVFTAFYNFLLQNFNTLLSGPGTPSHPTPPLLRSQWPGTSALCPGLLHSHKLHRECPQGSLSKVSAFLSLELIAFPGFTCPWGPKIPQDSHCQPGISLFLTGLKQKPYFISLSISVSSPPAPFQSIPTLQDIQDSKFLSLLSPPSTHTCSFIGFKTGMPPPNPPHCLLSCTISSFLSVLTLFLFFIPVDTIQAFSPPQ</sequence>
<dbReference type="GeneID" id="110349760"/>
<organism evidence="2 3">
    <name type="scientific">Heterocephalus glaber</name>
    <name type="common">Naked mole rat</name>
    <dbReference type="NCBI Taxonomy" id="10181"/>
    <lineage>
        <taxon>Eukaryota</taxon>
        <taxon>Metazoa</taxon>
        <taxon>Chordata</taxon>
        <taxon>Craniata</taxon>
        <taxon>Vertebrata</taxon>
        <taxon>Euteleostomi</taxon>
        <taxon>Mammalia</taxon>
        <taxon>Eutheria</taxon>
        <taxon>Euarchontoglires</taxon>
        <taxon>Glires</taxon>
        <taxon>Rodentia</taxon>
        <taxon>Hystricomorpha</taxon>
        <taxon>Bathyergidae</taxon>
        <taxon>Heterocephalus</taxon>
    </lineage>
</organism>
<protein>
    <submittedName>
        <fullName evidence="3">Uncharacterized protein LOC110349760</fullName>
    </submittedName>
</protein>
<dbReference type="AlphaFoldDB" id="A0AAX6T2Q0"/>
<reference evidence="3" key="1">
    <citation type="submission" date="2025-08" db="UniProtKB">
        <authorList>
            <consortium name="RefSeq"/>
        </authorList>
    </citation>
    <scope>IDENTIFICATION</scope>
</reference>
<dbReference type="Proteomes" id="UP000694906">
    <property type="component" value="Unplaced"/>
</dbReference>
<dbReference type="RefSeq" id="XP_021116236.1">
    <property type="nucleotide sequence ID" value="XM_021260577.1"/>
</dbReference>
<keyword evidence="2" id="KW-1185">Reference proteome</keyword>
<proteinExistence type="predicted"/>
<evidence type="ECO:0000313" key="3">
    <source>
        <dbReference type="RefSeq" id="XP_021116236.1"/>
    </source>
</evidence>
<feature type="compositionally biased region" description="Polar residues" evidence="1">
    <location>
        <begin position="8"/>
        <end position="19"/>
    </location>
</feature>
<feature type="region of interest" description="Disordered" evidence="1">
    <location>
        <begin position="1"/>
        <end position="25"/>
    </location>
</feature>